<dbReference type="Gene3D" id="3.50.50.60">
    <property type="entry name" value="FAD/NAD(P)-binding domain"/>
    <property type="match status" value="1"/>
</dbReference>
<comment type="cofactor">
    <cofactor evidence="1">
        <name>FAD</name>
        <dbReference type="ChEBI" id="CHEBI:57692"/>
    </cofactor>
</comment>
<feature type="domain" description="FAD dependent oxidoreductase" evidence="5">
    <location>
        <begin position="6"/>
        <end position="358"/>
    </location>
</feature>
<evidence type="ECO:0000256" key="2">
    <source>
        <dbReference type="ARBA" id="ARBA00022630"/>
    </source>
</evidence>
<evidence type="ECO:0000256" key="3">
    <source>
        <dbReference type="ARBA" id="ARBA00022827"/>
    </source>
</evidence>
<dbReference type="Pfam" id="PF01266">
    <property type="entry name" value="DAO"/>
    <property type="match status" value="1"/>
</dbReference>
<dbReference type="EMBL" id="CP098755">
    <property type="protein sequence ID" value="USG64892.1"/>
    <property type="molecule type" value="Genomic_DNA"/>
</dbReference>
<dbReference type="InterPro" id="IPR036188">
    <property type="entry name" value="FAD/NAD-bd_sf"/>
</dbReference>
<keyword evidence="7" id="KW-1185">Reference proteome</keyword>
<accession>A0ABY4WFU8</accession>
<reference evidence="6" key="1">
    <citation type="submission" date="2022-06" db="EMBL/GenBank/DDBJ databases">
        <title>Genome sequencing of Brevibacillus sp. BB3-R1.</title>
        <authorList>
            <person name="Heo J."/>
            <person name="Lee D."/>
            <person name="Won M."/>
            <person name="Han B.-H."/>
            <person name="Hong S.-B."/>
            <person name="Kwon S.-W."/>
        </authorList>
    </citation>
    <scope>NUCLEOTIDE SEQUENCE</scope>
    <source>
        <strain evidence="6">BB3-R1</strain>
    </source>
</reference>
<dbReference type="RefSeq" id="WP_251872000.1">
    <property type="nucleotide sequence ID" value="NZ_CP098755.1"/>
</dbReference>
<organism evidence="6 7">
    <name type="scientific">Brevibacillus ruminantium</name>
    <dbReference type="NCBI Taxonomy" id="2950604"/>
    <lineage>
        <taxon>Bacteria</taxon>
        <taxon>Bacillati</taxon>
        <taxon>Bacillota</taxon>
        <taxon>Bacilli</taxon>
        <taxon>Bacillales</taxon>
        <taxon>Paenibacillaceae</taxon>
        <taxon>Brevibacillus</taxon>
    </lineage>
</organism>
<evidence type="ECO:0000256" key="4">
    <source>
        <dbReference type="ARBA" id="ARBA00023002"/>
    </source>
</evidence>
<evidence type="ECO:0000256" key="1">
    <source>
        <dbReference type="ARBA" id="ARBA00001974"/>
    </source>
</evidence>
<keyword evidence="3" id="KW-0274">FAD</keyword>
<dbReference type="PANTHER" id="PTHR10961:SF7">
    <property type="entry name" value="FAD DEPENDENT OXIDOREDUCTASE DOMAIN-CONTAINING PROTEIN"/>
    <property type="match status" value="1"/>
</dbReference>
<gene>
    <name evidence="6" type="primary">solA</name>
    <name evidence="6" type="ORF">NDK47_22645</name>
</gene>
<dbReference type="InterPro" id="IPR006076">
    <property type="entry name" value="FAD-dep_OxRdtase"/>
</dbReference>
<evidence type="ECO:0000259" key="5">
    <source>
        <dbReference type="Pfam" id="PF01266"/>
    </source>
</evidence>
<dbReference type="Gene3D" id="3.30.9.10">
    <property type="entry name" value="D-Amino Acid Oxidase, subunit A, domain 2"/>
    <property type="match status" value="1"/>
</dbReference>
<dbReference type="InterPro" id="IPR045170">
    <property type="entry name" value="MTOX"/>
</dbReference>
<dbReference type="SUPFAM" id="SSF51905">
    <property type="entry name" value="FAD/NAD(P)-binding domain"/>
    <property type="match status" value="1"/>
</dbReference>
<protein>
    <submittedName>
        <fullName evidence="6">N-methyl-L-tryptophan oxidase</fullName>
        <ecNumber evidence="6">1.5.3.2</ecNumber>
    </submittedName>
</protein>
<evidence type="ECO:0000313" key="7">
    <source>
        <dbReference type="Proteomes" id="UP001056500"/>
    </source>
</evidence>
<sequence>MKKYEVIIIGAGSMGMAAGYYLAKQGVSCLMIDACDPPHQMGSHHGDTRIIRYAYGEGELYVPLTLRARQLWHELEEETGRRLFVQTGVLNAGPSDSSFVQKVRQSAERYSLPMEVLTAANVSQRWPGISLPDDYYGCFEPTSGVLYSEECIRAYRQQALKHGAELLVNERVQEIRAASEGAVVVTQNDTYACDKLLVSAGAWNPDLLSSLGLSLPLAPTRKTVSWFEADEELYQAGRFPAFIFDLPEASYYGFPSFDGAGVKIGKHDGGQPVHPDTLDRTFGTYPTDESETRSFLERFMPQAAGPLRQGRVCLYTFTPDENFIIDKHPKYPHITIAAGFSGHGFKFSSVVGEAVSQLLTNGTSVHDLSAFSVNRWDSEGA</sequence>
<proteinExistence type="predicted"/>
<dbReference type="PANTHER" id="PTHR10961">
    <property type="entry name" value="PEROXISOMAL SARCOSINE OXIDASE"/>
    <property type="match status" value="1"/>
</dbReference>
<evidence type="ECO:0000313" key="6">
    <source>
        <dbReference type="EMBL" id="USG64892.1"/>
    </source>
</evidence>
<keyword evidence="2" id="KW-0285">Flavoprotein</keyword>
<keyword evidence="4 6" id="KW-0560">Oxidoreductase</keyword>
<dbReference type="SUPFAM" id="SSF54373">
    <property type="entry name" value="FAD-linked reductases, C-terminal domain"/>
    <property type="match status" value="1"/>
</dbReference>
<dbReference type="GO" id="GO:0050131">
    <property type="term" value="F:N-methyl-L-amino-acid oxidase activity"/>
    <property type="evidence" value="ECO:0007669"/>
    <property type="project" value="UniProtKB-EC"/>
</dbReference>
<dbReference type="NCBIfam" id="NF008425">
    <property type="entry name" value="PRK11259.1"/>
    <property type="match status" value="1"/>
</dbReference>
<dbReference type="EC" id="1.5.3.2" evidence="6"/>
<dbReference type="Proteomes" id="UP001056500">
    <property type="component" value="Chromosome"/>
</dbReference>
<name>A0ABY4WFU8_9BACL</name>